<evidence type="ECO:0000313" key="1">
    <source>
        <dbReference type="EMBL" id="AFC23268.1"/>
    </source>
</evidence>
<keyword evidence="2" id="KW-1185">Reference proteome</keyword>
<gene>
    <name evidence="1" type="ordered locus">SGRA_0529</name>
</gene>
<proteinExistence type="predicted"/>
<dbReference type="STRING" id="984262.SGRA_0529"/>
<dbReference type="AlphaFoldDB" id="H6KYY4"/>
<accession>H6KYY4</accession>
<evidence type="ECO:0000313" key="2">
    <source>
        <dbReference type="Proteomes" id="UP000007519"/>
    </source>
</evidence>
<dbReference type="HOGENOM" id="CLU_1081383_0_0_10"/>
<protein>
    <submittedName>
        <fullName evidence="1">Uncharacterized protein</fullName>
    </submittedName>
</protein>
<organism evidence="1 2">
    <name type="scientific">Saprospira grandis (strain Lewin)</name>
    <dbReference type="NCBI Taxonomy" id="984262"/>
    <lineage>
        <taxon>Bacteria</taxon>
        <taxon>Pseudomonadati</taxon>
        <taxon>Bacteroidota</taxon>
        <taxon>Saprospiria</taxon>
        <taxon>Saprospirales</taxon>
        <taxon>Saprospiraceae</taxon>
        <taxon>Saprospira</taxon>
    </lineage>
</organism>
<reference evidence="1 2" key="1">
    <citation type="journal article" date="2012" name="Stand. Genomic Sci.">
        <title>Complete genome sequencing and analysis of Saprospira grandis str. Lewin, a predatory marine bacterium.</title>
        <authorList>
            <person name="Saw J.H."/>
            <person name="Yuryev A."/>
            <person name="Kanbe M."/>
            <person name="Hou S."/>
            <person name="Young A.G."/>
            <person name="Aizawa S."/>
            <person name="Alam M."/>
        </authorList>
    </citation>
    <scope>NUCLEOTIDE SEQUENCE [LARGE SCALE GENOMIC DNA]</scope>
    <source>
        <strain evidence="1 2">Lewin</strain>
    </source>
</reference>
<dbReference type="RefSeq" id="WP_014373512.1">
    <property type="nucleotide sequence ID" value="NC_016940.1"/>
</dbReference>
<sequence>MFYAVAQKAAHHYDSADYLSCLAALLKASSLYIWEGEEQQPPNLLALRFLGDCALMQSRLAQAPFIELAEANPLWPLLEKGKQASWAEQIAALEAFKKQTALLYIAYLFMLQEQEPLDSQELLFRLSISEEISFFCSSQHKRKEKLTENFQRLFKEKLRTALSLTEIEKMPASLEKIAILEKMLVTKAKKELVLALAQTYMALEQQEEALDYFLKAQLYGASKQEVIAPCRQLAARLLRKAKTAQERKHWISFLEKIS</sequence>
<name>H6KYY4_SAPGL</name>
<dbReference type="OrthoDB" id="9823476at2"/>
<dbReference type="EMBL" id="CP002831">
    <property type="protein sequence ID" value="AFC23268.1"/>
    <property type="molecule type" value="Genomic_DNA"/>
</dbReference>
<dbReference type="Proteomes" id="UP000007519">
    <property type="component" value="Chromosome"/>
</dbReference>
<dbReference type="KEGG" id="sgn:SGRA_0529"/>